<keyword evidence="3" id="KW-1185">Reference proteome</keyword>
<dbReference type="STRING" id="670155.SAMN04488001_2375"/>
<evidence type="ECO:0000256" key="1">
    <source>
        <dbReference type="SAM" id="Phobius"/>
    </source>
</evidence>
<organism evidence="2 3">
    <name type="scientific">Litoreibacter albidus</name>
    <dbReference type="NCBI Taxonomy" id="670155"/>
    <lineage>
        <taxon>Bacteria</taxon>
        <taxon>Pseudomonadati</taxon>
        <taxon>Pseudomonadota</taxon>
        <taxon>Alphaproteobacteria</taxon>
        <taxon>Rhodobacterales</taxon>
        <taxon>Roseobacteraceae</taxon>
        <taxon>Litoreibacter</taxon>
    </lineage>
</organism>
<dbReference type="Proteomes" id="UP000199441">
    <property type="component" value="Unassembled WGS sequence"/>
</dbReference>
<proteinExistence type="predicted"/>
<protein>
    <submittedName>
        <fullName evidence="2">Uncharacterized protein</fullName>
    </submittedName>
</protein>
<name>A0A1H2Z0A2_9RHOB</name>
<sequence length="338" mass="36612">MTALKEYDRLESTGIWRESPDAQRRDVLLSFGDATLIIRDKTDTALAHWSLPAIERLNPGARPALFRPGPDAGEELELDDATLIDAIEKIRKTVARRRPHRGRLRLYIFTGLIAAIGALGYFWLPGALVRHTLTVVPDSKRLAIGSDLLTHMTRLTGDTCQSSLGSAALARLKARVLGDAVRKAYIVPSGPNGALYLPGGLLLLNSSVVEDHDDADVVAGYMLAAAEQASLNDPMEQFLRDVGASATLHLLTSGQVEDDVLKDYAETLMAAPTPRPNASLLLDRFATAKVASSPYAYAVDVTGESTLELIEADPYRGIEAPRLISDGDWISLQDICAE</sequence>
<accession>A0A1H2Z0A2</accession>
<keyword evidence="1" id="KW-1133">Transmembrane helix</keyword>
<gene>
    <name evidence="2" type="ORF">SAMN04488001_2375</name>
</gene>
<dbReference type="RefSeq" id="WP_089947151.1">
    <property type="nucleotide sequence ID" value="NZ_FNOI01000004.1"/>
</dbReference>
<dbReference type="OrthoDB" id="7822309at2"/>
<keyword evidence="1" id="KW-0472">Membrane</keyword>
<dbReference type="EMBL" id="FNOI01000004">
    <property type="protein sequence ID" value="SDX10334.1"/>
    <property type="molecule type" value="Genomic_DNA"/>
</dbReference>
<keyword evidence="1" id="KW-0812">Transmembrane</keyword>
<evidence type="ECO:0000313" key="2">
    <source>
        <dbReference type="EMBL" id="SDX10334.1"/>
    </source>
</evidence>
<dbReference type="AlphaFoldDB" id="A0A1H2Z0A2"/>
<evidence type="ECO:0000313" key="3">
    <source>
        <dbReference type="Proteomes" id="UP000199441"/>
    </source>
</evidence>
<feature type="transmembrane region" description="Helical" evidence="1">
    <location>
        <begin position="106"/>
        <end position="124"/>
    </location>
</feature>
<reference evidence="3" key="1">
    <citation type="submission" date="2016-10" db="EMBL/GenBank/DDBJ databases">
        <authorList>
            <person name="Varghese N."/>
            <person name="Submissions S."/>
        </authorList>
    </citation>
    <scope>NUCLEOTIDE SEQUENCE [LARGE SCALE GENOMIC DNA]</scope>
    <source>
        <strain evidence="3">DSM 26922</strain>
    </source>
</reference>